<proteinExistence type="predicted"/>
<protein>
    <submittedName>
        <fullName evidence="1">Uncharacterized protein</fullName>
    </submittedName>
</protein>
<keyword evidence="2" id="KW-1185">Reference proteome</keyword>
<reference evidence="1 2" key="1">
    <citation type="submission" date="2014-10" db="EMBL/GenBank/DDBJ databases">
        <title>Draft genome sequence of Novosphingobium subterraneum DSM 12447.</title>
        <authorList>
            <person name="Gan H.M."/>
            <person name="Gan H.Y."/>
            <person name="Savka M.A."/>
        </authorList>
    </citation>
    <scope>NUCLEOTIDE SEQUENCE [LARGE SCALE GENOMIC DNA]</scope>
    <source>
        <strain evidence="1 2">DSM 12447</strain>
    </source>
</reference>
<accession>A0A0B8ZP81</accession>
<evidence type="ECO:0000313" key="1">
    <source>
        <dbReference type="EMBL" id="KHS48192.1"/>
    </source>
</evidence>
<name>A0A0B8ZP81_9SPHN</name>
<gene>
    <name evidence="1" type="ORF">NJ75_01381</name>
</gene>
<organism evidence="1 2">
    <name type="scientific">Novosphingobium subterraneum</name>
    <dbReference type="NCBI Taxonomy" id="48936"/>
    <lineage>
        <taxon>Bacteria</taxon>
        <taxon>Pseudomonadati</taxon>
        <taxon>Pseudomonadota</taxon>
        <taxon>Alphaproteobacteria</taxon>
        <taxon>Sphingomonadales</taxon>
        <taxon>Sphingomonadaceae</taxon>
        <taxon>Novosphingobium</taxon>
    </lineage>
</organism>
<dbReference type="AlphaFoldDB" id="A0A0B8ZP81"/>
<dbReference type="EMBL" id="JRVC01000005">
    <property type="protein sequence ID" value="KHS48192.1"/>
    <property type="molecule type" value="Genomic_DNA"/>
</dbReference>
<evidence type="ECO:0000313" key="2">
    <source>
        <dbReference type="Proteomes" id="UP000031338"/>
    </source>
</evidence>
<comment type="caution">
    <text evidence="1">The sequence shown here is derived from an EMBL/GenBank/DDBJ whole genome shotgun (WGS) entry which is preliminary data.</text>
</comment>
<dbReference type="Proteomes" id="UP000031338">
    <property type="component" value="Unassembled WGS sequence"/>
</dbReference>
<sequence length="172" mass="18855">MERPLVQKASAASIGMQADRNRMSAVGGECCSLAACQQQSRASRLGLGRRERCKGSERCCVRVEGLEKPLAVTASHADVDSRAWPFRKGHRCNQREAFIPLQSRIPCQCKGSCCSKADANACEASGADVYRDHIRHALVGKGSNHGDQTFSMTATKQRVFTSHKYAILDQRD</sequence>